<dbReference type="SUPFAM" id="SSF51905">
    <property type="entry name" value="FAD/NAD(P)-binding domain"/>
    <property type="match status" value="1"/>
</dbReference>
<evidence type="ECO:0000313" key="3">
    <source>
        <dbReference type="EMBL" id="MFD1333651.1"/>
    </source>
</evidence>
<accession>A0ABW3ZBH4</accession>
<sequence>MPEPFDLAVVGGGLLGLAHALAAARGGRRVVVIDRDARANGA</sequence>
<dbReference type="Proteomes" id="UP001597171">
    <property type="component" value="Unassembled WGS sequence"/>
</dbReference>
<name>A0ABW3ZBH4_9HYPH</name>
<comment type="caution">
    <text evidence="3">The sequence shown here is derived from an EMBL/GenBank/DDBJ whole genome shotgun (WGS) entry which is preliminary data.</text>
</comment>
<dbReference type="Gene3D" id="3.50.50.60">
    <property type="entry name" value="FAD/NAD(P)-binding domain"/>
    <property type="match status" value="1"/>
</dbReference>
<protein>
    <submittedName>
        <fullName evidence="3">FAD-dependent oxidoreductase</fullName>
    </submittedName>
</protein>
<keyword evidence="4" id="KW-1185">Reference proteome</keyword>
<keyword evidence="1" id="KW-0560">Oxidoreductase</keyword>
<feature type="non-terminal residue" evidence="3">
    <location>
        <position position="42"/>
    </location>
</feature>
<proteinExistence type="predicted"/>
<dbReference type="Pfam" id="PF01266">
    <property type="entry name" value="DAO"/>
    <property type="match status" value="1"/>
</dbReference>
<evidence type="ECO:0000313" key="4">
    <source>
        <dbReference type="Proteomes" id="UP001597171"/>
    </source>
</evidence>
<evidence type="ECO:0000256" key="1">
    <source>
        <dbReference type="ARBA" id="ARBA00023002"/>
    </source>
</evidence>
<dbReference type="InterPro" id="IPR006076">
    <property type="entry name" value="FAD-dep_OxRdtase"/>
</dbReference>
<organism evidence="3 4">
    <name type="scientific">Methylopila musalis</name>
    <dbReference type="NCBI Taxonomy" id="1134781"/>
    <lineage>
        <taxon>Bacteria</taxon>
        <taxon>Pseudomonadati</taxon>
        <taxon>Pseudomonadota</taxon>
        <taxon>Alphaproteobacteria</taxon>
        <taxon>Hyphomicrobiales</taxon>
        <taxon>Methylopilaceae</taxon>
        <taxon>Methylopila</taxon>
    </lineage>
</organism>
<dbReference type="InterPro" id="IPR036188">
    <property type="entry name" value="FAD/NAD-bd_sf"/>
</dbReference>
<feature type="domain" description="FAD dependent oxidoreductase" evidence="2">
    <location>
        <begin position="6"/>
        <end position="41"/>
    </location>
</feature>
<reference evidence="4" key="1">
    <citation type="journal article" date="2019" name="Int. J. Syst. Evol. Microbiol.">
        <title>The Global Catalogue of Microorganisms (GCM) 10K type strain sequencing project: providing services to taxonomists for standard genome sequencing and annotation.</title>
        <authorList>
            <consortium name="The Broad Institute Genomics Platform"/>
            <consortium name="The Broad Institute Genome Sequencing Center for Infectious Disease"/>
            <person name="Wu L."/>
            <person name="Ma J."/>
        </authorList>
    </citation>
    <scope>NUCLEOTIDE SEQUENCE [LARGE SCALE GENOMIC DNA]</scope>
    <source>
        <strain evidence="4">CCUG 61696</strain>
    </source>
</reference>
<dbReference type="EMBL" id="JBHTMX010000286">
    <property type="protein sequence ID" value="MFD1333651.1"/>
    <property type="molecule type" value="Genomic_DNA"/>
</dbReference>
<evidence type="ECO:0000259" key="2">
    <source>
        <dbReference type="Pfam" id="PF01266"/>
    </source>
</evidence>
<dbReference type="RefSeq" id="WP_378777391.1">
    <property type="nucleotide sequence ID" value="NZ_JBHTMX010000286.1"/>
</dbReference>
<gene>
    <name evidence="3" type="ORF">ACFQ4O_16735</name>
</gene>